<gene>
    <name evidence="1" type="ORF">GCM10022204_36020</name>
</gene>
<evidence type="ECO:0008006" key="3">
    <source>
        <dbReference type="Google" id="ProtNLM"/>
    </source>
</evidence>
<protein>
    <recommendedName>
        <fullName evidence="3">Zinc dependent phospholipase C</fullName>
    </recommendedName>
</protein>
<evidence type="ECO:0000313" key="1">
    <source>
        <dbReference type="EMBL" id="GAA3713729.1"/>
    </source>
</evidence>
<accession>A0ABP7E3F2</accession>
<reference evidence="2" key="1">
    <citation type="journal article" date="2019" name="Int. J. Syst. Evol. Microbiol.">
        <title>The Global Catalogue of Microorganisms (GCM) 10K type strain sequencing project: providing services to taxonomists for standard genome sequencing and annotation.</title>
        <authorList>
            <consortium name="The Broad Institute Genomics Platform"/>
            <consortium name="The Broad Institute Genome Sequencing Center for Infectious Disease"/>
            <person name="Wu L."/>
            <person name="Ma J."/>
        </authorList>
    </citation>
    <scope>NUCLEOTIDE SEQUENCE [LARGE SCALE GENOMIC DNA]</scope>
    <source>
        <strain evidence="2">JCM 16548</strain>
    </source>
</reference>
<comment type="caution">
    <text evidence="1">The sequence shown here is derived from an EMBL/GenBank/DDBJ whole genome shotgun (WGS) entry which is preliminary data.</text>
</comment>
<name>A0ABP7E3F2_9ACTN</name>
<sequence length="409" mass="44117">MIIGLQKSAGNRTVTAMIQRYDAFEHAKAGDRAAGKRTITVGGSTLTSGEINALADLYGSPDDLLKADPSELKALVALVRRQVAGGTVAESEWDRASGGRYTQLNLKNSPHFAPRNSTIINPPSGSPTPGPDHLTTFTRFYTETVKAIQDSQLESDPVKKQALADRSTATAGFAEHYLMDAFSAGHLFNKDDFIEKLRTNLDTLAPANLTALFNSVAMGVIADKKSKDLLDDYETVDTHYGFHPNFSRPAAFQGLLEQLYKDPDGRQAVYSGLVKVVHDQLSNNPAGAGAVGVDVENKFEKWVLSGDRTLDKSADSQRIITKALEQFRAVLDDLRSAPRSLRSPTEDIAKVTDYFPKPTAASQVAIARMVTKATDAAASGTGAALVDILKVELPSILDALEKRGKIKKA</sequence>
<dbReference type="EMBL" id="BAAAYX010000016">
    <property type="protein sequence ID" value="GAA3713729.1"/>
    <property type="molecule type" value="Genomic_DNA"/>
</dbReference>
<keyword evidence="2" id="KW-1185">Reference proteome</keyword>
<dbReference type="Proteomes" id="UP001500051">
    <property type="component" value="Unassembled WGS sequence"/>
</dbReference>
<organism evidence="1 2">
    <name type="scientific">Microlunatus aurantiacus</name>
    <dbReference type="NCBI Taxonomy" id="446786"/>
    <lineage>
        <taxon>Bacteria</taxon>
        <taxon>Bacillati</taxon>
        <taxon>Actinomycetota</taxon>
        <taxon>Actinomycetes</taxon>
        <taxon>Propionibacteriales</taxon>
        <taxon>Propionibacteriaceae</taxon>
        <taxon>Microlunatus</taxon>
    </lineage>
</organism>
<evidence type="ECO:0000313" key="2">
    <source>
        <dbReference type="Proteomes" id="UP001500051"/>
    </source>
</evidence>
<proteinExistence type="predicted"/>